<dbReference type="InterPro" id="IPR017905">
    <property type="entry name" value="ERV/ALR_sulphydryl_oxidase"/>
</dbReference>
<dbReference type="EMBL" id="LR031880">
    <property type="protein sequence ID" value="VDD60142.1"/>
    <property type="molecule type" value="Genomic_DNA"/>
</dbReference>
<keyword evidence="5" id="KW-1015">Disulfide bond</keyword>
<evidence type="ECO:0000256" key="5">
    <source>
        <dbReference type="ARBA" id="ARBA00023157"/>
    </source>
</evidence>
<accession>A0A3P6GVY3</accession>
<comment type="catalytic activity">
    <reaction evidence="6">
        <text>2 R'C(R)SH + O2 = R'C(R)S-S(R)CR' + H2O2</text>
        <dbReference type="Rhea" id="RHEA:17357"/>
        <dbReference type="ChEBI" id="CHEBI:15379"/>
        <dbReference type="ChEBI" id="CHEBI:16240"/>
        <dbReference type="ChEBI" id="CHEBI:16520"/>
        <dbReference type="ChEBI" id="CHEBI:17412"/>
        <dbReference type="EC" id="1.8.3.2"/>
    </reaction>
</comment>
<evidence type="ECO:0000256" key="1">
    <source>
        <dbReference type="ARBA" id="ARBA00001974"/>
    </source>
</evidence>
<organism evidence="8">
    <name type="scientific">Brassica oleracea</name>
    <name type="common">Wild cabbage</name>
    <dbReference type="NCBI Taxonomy" id="3712"/>
    <lineage>
        <taxon>Eukaryota</taxon>
        <taxon>Viridiplantae</taxon>
        <taxon>Streptophyta</taxon>
        <taxon>Embryophyta</taxon>
        <taxon>Tracheophyta</taxon>
        <taxon>Spermatophyta</taxon>
        <taxon>Magnoliopsida</taxon>
        <taxon>eudicotyledons</taxon>
        <taxon>Gunneridae</taxon>
        <taxon>Pentapetalae</taxon>
        <taxon>rosids</taxon>
        <taxon>malvids</taxon>
        <taxon>Brassicales</taxon>
        <taxon>Brassicaceae</taxon>
        <taxon>Brassiceae</taxon>
        <taxon>Brassica</taxon>
    </lineage>
</organism>
<dbReference type="EC" id="1.8.3.2" evidence="6"/>
<dbReference type="Gene3D" id="1.20.120.310">
    <property type="entry name" value="ERV/ALR sulfhydryl oxidase domain"/>
    <property type="match status" value="1"/>
</dbReference>
<gene>
    <name evidence="8" type="ORF">BOLC6T35595H</name>
</gene>
<keyword evidence="3 6" id="KW-0274">FAD</keyword>
<name>A0A3P6GVY3_BRAOL</name>
<evidence type="ECO:0000313" key="8">
    <source>
        <dbReference type="EMBL" id="VDD60142.1"/>
    </source>
</evidence>
<feature type="domain" description="ERV/ALR sulfhydryl oxidase" evidence="7">
    <location>
        <begin position="6"/>
        <end position="71"/>
    </location>
</feature>
<dbReference type="PROSITE" id="PS51324">
    <property type="entry name" value="ERV_ALR"/>
    <property type="match status" value="1"/>
</dbReference>
<keyword evidence="2 6" id="KW-0285">Flavoprotein</keyword>
<dbReference type="GO" id="GO:0016972">
    <property type="term" value="F:thiol oxidase activity"/>
    <property type="evidence" value="ECO:0007669"/>
    <property type="project" value="UniProtKB-EC"/>
</dbReference>
<evidence type="ECO:0000256" key="6">
    <source>
        <dbReference type="RuleBase" id="RU371123"/>
    </source>
</evidence>
<evidence type="ECO:0000256" key="2">
    <source>
        <dbReference type="ARBA" id="ARBA00022630"/>
    </source>
</evidence>
<dbReference type="SUPFAM" id="SSF69000">
    <property type="entry name" value="FAD-dependent thiol oxidase"/>
    <property type="match status" value="1"/>
</dbReference>
<reference evidence="8" key="1">
    <citation type="submission" date="2018-11" db="EMBL/GenBank/DDBJ databases">
        <authorList>
            <consortium name="Genoscope - CEA"/>
            <person name="William W."/>
        </authorList>
    </citation>
    <scope>NUCLEOTIDE SEQUENCE</scope>
</reference>
<evidence type="ECO:0000256" key="4">
    <source>
        <dbReference type="ARBA" id="ARBA00023002"/>
    </source>
</evidence>
<protein>
    <recommendedName>
        <fullName evidence="6">Sulfhydryl oxidase</fullName>
        <ecNumber evidence="6">1.8.3.2</ecNumber>
    </recommendedName>
</protein>
<keyword evidence="4 6" id="KW-0560">Oxidoreductase</keyword>
<proteinExistence type="predicted"/>
<dbReference type="InterPro" id="IPR036774">
    <property type="entry name" value="ERV/ALR_sulphydryl_oxid_sf"/>
</dbReference>
<comment type="cofactor">
    <cofactor evidence="1 6">
        <name>FAD</name>
        <dbReference type="ChEBI" id="CHEBI:57692"/>
    </cofactor>
</comment>
<evidence type="ECO:0000256" key="3">
    <source>
        <dbReference type="ARBA" id="ARBA00022827"/>
    </source>
</evidence>
<sequence>MALEFGKILLRVRRRGAWEGYLDISAHTCCPAVSKKANKAAKEGYIKELMAILSRMYPCRQCADHFKEILR</sequence>
<dbReference type="AlphaFoldDB" id="A0A3P6GVY3"/>
<evidence type="ECO:0000259" key="7">
    <source>
        <dbReference type="PROSITE" id="PS51324"/>
    </source>
</evidence>